<name>A0A364NIP8_9GAMM</name>
<evidence type="ECO:0000313" key="1">
    <source>
        <dbReference type="EMBL" id="RAU16942.1"/>
    </source>
</evidence>
<evidence type="ECO:0000313" key="2">
    <source>
        <dbReference type="Proteomes" id="UP000250744"/>
    </source>
</evidence>
<dbReference type="AlphaFoldDB" id="A0A364NIP8"/>
<dbReference type="RefSeq" id="WP_112160201.1">
    <property type="nucleotide sequence ID" value="NZ_QKRX01000014.1"/>
</dbReference>
<proteinExistence type="predicted"/>
<dbReference type="InterPro" id="IPR016877">
    <property type="entry name" value="UCP028235"/>
</dbReference>
<reference evidence="1 2" key="1">
    <citation type="submission" date="2018-06" db="EMBL/GenBank/DDBJ databases">
        <title>Nitrincola tibetense sp. nov., isolated from Lake XuguoCo on Tibetan Plateau.</title>
        <authorList>
            <person name="Xing P."/>
        </authorList>
    </citation>
    <scope>NUCLEOTIDE SEQUENCE [LARGE SCALE GENOMIC DNA]</scope>
    <source>
        <strain evidence="2">xg18</strain>
    </source>
</reference>
<protein>
    <submittedName>
        <fullName evidence="1">Exopolyphosphatase</fullName>
    </submittedName>
</protein>
<dbReference type="PIRSF" id="PIRSF028235">
    <property type="entry name" value="UCP028235"/>
    <property type="match status" value="1"/>
</dbReference>
<dbReference type="SUPFAM" id="SSF64182">
    <property type="entry name" value="DHH phosphoesterases"/>
    <property type="match status" value="1"/>
</dbReference>
<gene>
    <name evidence="1" type="ORF">DN062_15440</name>
</gene>
<comment type="caution">
    <text evidence="1">The sequence shown here is derived from an EMBL/GenBank/DDBJ whole genome shotgun (WGS) entry which is preliminary data.</text>
</comment>
<dbReference type="EMBL" id="QKRX01000014">
    <property type="protein sequence ID" value="RAU16942.1"/>
    <property type="molecule type" value="Genomic_DNA"/>
</dbReference>
<accession>A0A364NIP8</accession>
<sequence>MSEKFRLVTRSDFDGLVCAALLKHLDLIDDILFVHPKDMQDGKVEITGNDITTNLPYVPGCYLAFDHHLSETLRNKDRAEQHIIDPDAPSAARVVWKHYGGHDAFPVHWDEMMEAVDKGDAAQFNEEEVLNPQDWVLLNFIMDARTGLGRFREFRISNYQLMMHLIDYCRNHTITEILALPDVKERTDLYFDHAEKAREQLTRCCTIYQNLVVVDLRDEETIYATNRFTLYAMYPDTNISIHVMWGLKQQNTVFAVGKSILNRSSKTNVGELCLAYGGGGHLNAGTCQVGNDEAQAKLQEIIVKINADG</sequence>
<dbReference type="OrthoDB" id="105221at2"/>
<keyword evidence="2" id="KW-1185">Reference proteome</keyword>
<dbReference type="Proteomes" id="UP000250744">
    <property type="component" value="Unassembled WGS sequence"/>
</dbReference>
<dbReference type="InterPro" id="IPR038763">
    <property type="entry name" value="DHH_sf"/>
</dbReference>
<dbReference type="Gene3D" id="3.10.310.30">
    <property type="match status" value="1"/>
</dbReference>
<organism evidence="1 2">
    <name type="scientific">Nitrincola tibetensis</name>
    <dbReference type="NCBI Taxonomy" id="2219697"/>
    <lineage>
        <taxon>Bacteria</taxon>
        <taxon>Pseudomonadati</taxon>
        <taxon>Pseudomonadota</taxon>
        <taxon>Gammaproteobacteria</taxon>
        <taxon>Oceanospirillales</taxon>
        <taxon>Oceanospirillaceae</taxon>
        <taxon>Nitrincola</taxon>
    </lineage>
</organism>